<feature type="compositionally biased region" description="Low complexity" evidence="1">
    <location>
        <begin position="597"/>
        <end position="608"/>
    </location>
</feature>
<protein>
    <submittedName>
        <fullName evidence="3">Uncharacterized protein</fullName>
    </submittedName>
</protein>
<evidence type="ECO:0000313" key="3">
    <source>
        <dbReference type="EMBL" id="CAF9936044.1"/>
    </source>
</evidence>
<dbReference type="OrthoDB" id="4121058at2759"/>
<feature type="transmembrane region" description="Helical" evidence="2">
    <location>
        <begin position="204"/>
        <end position="223"/>
    </location>
</feature>
<proteinExistence type="predicted"/>
<organism evidence="3 4">
    <name type="scientific">Heterodermia speciosa</name>
    <dbReference type="NCBI Taxonomy" id="116794"/>
    <lineage>
        <taxon>Eukaryota</taxon>
        <taxon>Fungi</taxon>
        <taxon>Dikarya</taxon>
        <taxon>Ascomycota</taxon>
        <taxon>Pezizomycotina</taxon>
        <taxon>Lecanoromycetes</taxon>
        <taxon>OSLEUM clade</taxon>
        <taxon>Lecanoromycetidae</taxon>
        <taxon>Caliciales</taxon>
        <taxon>Physciaceae</taxon>
        <taxon>Heterodermia</taxon>
    </lineage>
</organism>
<keyword evidence="2" id="KW-1133">Transmembrane helix</keyword>
<name>A0A8H3G769_9LECA</name>
<dbReference type="Gene3D" id="1.20.58.340">
    <property type="entry name" value="Magnesium transport protein CorA, transmembrane region"/>
    <property type="match status" value="1"/>
</dbReference>
<reference evidence="3" key="1">
    <citation type="submission" date="2021-03" db="EMBL/GenBank/DDBJ databases">
        <authorList>
            <person name="Tagirdzhanova G."/>
        </authorList>
    </citation>
    <scope>NUCLEOTIDE SEQUENCE</scope>
</reference>
<sequence>MGSHFGWNSFLDHSRVFYYEKAPRDEDETHQPSSAEDISTGLIEDLAYIISGNENGHVWPCASGIRVKDDGSDSEVQQEAADHIDTDTDSRIMVGSSLTISKIPGMRLVGLRGDACNYYSSSSLSQRMPIIEIYYRLNGDRYPSHGKNPNGKRYVELQQGYEIVQFRYHITSGRATYILACSQQAYRQYVASLKQNLFSKEGRIHPFAIHLILLGQIIIARGVRNDNSLRRLMMLEEQYLRGDSTVTYEEPDETKHQLQALHGLLLDLAISANENKRHLASIEHLLQALGRVKEMQQSVAGAYMIDPDSHQRLEDGFRSLKDFCENRGLRLASRQQRAQNLVSLSYNLLANRDSKVNLDIATDSRTISKQSAAIAFEARQDGAAMMTIAVLGMIFLPATFVASLLGSNLFALEDNGAGRHSFVTRQHQIRLLANRNPFPIHTFHQPATSGIFVRSYSPQAQHRRYTATAVPTMSFAQPISRNGFHYNGDLYVEVGNLNRHKRASIAEIKSLLRPDLKQSKAADTLTPKDQVGHWYEAQLIHYGLPPSKDKARAKMRLLEALNGSRLVVPKEISMLEIEMKKEYAAADRKAKAAYKAQAGTTATPGSAAGKKRKQPDAANNISININFGSQGEVTANGQFAERPPPAKKVKNSDGKASAKDQSQSDTNRANRPIQTARRSTGSFAVGQRSANIGDSSPAPSRPKQTAKRSTGSFPVGQRSSSTVSTSPAKPKPSMKKEPKFKQEPTTSQDLPKLGLLNGYYDIECPTVESEWPDWANELSLVLTLDSPSMWAAYDFGMFSGIIHIPERPYTSSHEPIPCHWRGTENGEGEMSFGEHCTGAITFLGGGRIEGWLSLYGRCEFYGTRRDGPGNAPRTAASMRQEWDGYNEEEYEAASRQRWGGW</sequence>
<evidence type="ECO:0000256" key="1">
    <source>
        <dbReference type="SAM" id="MobiDB-lite"/>
    </source>
</evidence>
<evidence type="ECO:0000313" key="4">
    <source>
        <dbReference type="Proteomes" id="UP000664521"/>
    </source>
</evidence>
<keyword evidence="2" id="KW-0472">Membrane</keyword>
<dbReference type="Proteomes" id="UP000664521">
    <property type="component" value="Unassembled WGS sequence"/>
</dbReference>
<keyword evidence="4" id="KW-1185">Reference proteome</keyword>
<feature type="compositionally biased region" description="Polar residues" evidence="1">
    <location>
        <begin position="707"/>
        <end position="727"/>
    </location>
</feature>
<comment type="caution">
    <text evidence="3">The sequence shown here is derived from an EMBL/GenBank/DDBJ whole genome shotgun (WGS) entry which is preliminary data.</text>
</comment>
<keyword evidence="2" id="KW-0812">Transmembrane</keyword>
<feature type="compositionally biased region" description="Polar residues" evidence="1">
    <location>
        <begin position="659"/>
        <end position="698"/>
    </location>
</feature>
<accession>A0A8H3G769</accession>
<evidence type="ECO:0000256" key="2">
    <source>
        <dbReference type="SAM" id="Phobius"/>
    </source>
</evidence>
<dbReference type="EMBL" id="CAJPDS010000088">
    <property type="protein sequence ID" value="CAF9936044.1"/>
    <property type="molecule type" value="Genomic_DNA"/>
</dbReference>
<feature type="transmembrane region" description="Helical" evidence="2">
    <location>
        <begin position="383"/>
        <end position="405"/>
    </location>
</feature>
<feature type="region of interest" description="Disordered" evidence="1">
    <location>
        <begin position="635"/>
        <end position="749"/>
    </location>
</feature>
<dbReference type="AlphaFoldDB" id="A0A8H3G769"/>
<feature type="region of interest" description="Disordered" evidence="1">
    <location>
        <begin position="597"/>
        <end position="618"/>
    </location>
</feature>
<gene>
    <name evidence="3" type="ORF">HETSPECPRED_009990</name>
</gene>